<evidence type="ECO:0000313" key="1">
    <source>
        <dbReference type="EMBL" id="KAJ8618039.1"/>
    </source>
</evidence>
<organism evidence="1 2">
    <name type="scientific">Persea americana</name>
    <name type="common">Avocado</name>
    <dbReference type="NCBI Taxonomy" id="3435"/>
    <lineage>
        <taxon>Eukaryota</taxon>
        <taxon>Viridiplantae</taxon>
        <taxon>Streptophyta</taxon>
        <taxon>Embryophyta</taxon>
        <taxon>Tracheophyta</taxon>
        <taxon>Spermatophyta</taxon>
        <taxon>Magnoliopsida</taxon>
        <taxon>Magnoliidae</taxon>
        <taxon>Laurales</taxon>
        <taxon>Lauraceae</taxon>
        <taxon>Persea</taxon>
    </lineage>
</organism>
<accession>A0ACC2KA63</accession>
<dbReference type="EMBL" id="CM056812">
    <property type="protein sequence ID" value="KAJ8618039.1"/>
    <property type="molecule type" value="Genomic_DNA"/>
</dbReference>
<sequence length="126" mass="14805">MEMQSRVHGDDSIINQPENAIPDEEEEDDRITQLPNEILHQILSLIPSKTATTTSILSNRWMDLWKSTWAYTTALNFGWEFTTTIKTLSLVSCAIDQILQLHKIDTIDIFRLYFHPREEFLVHFRQ</sequence>
<evidence type="ECO:0000313" key="2">
    <source>
        <dbReference type="Proteomes" id="UP001234297"/>
    </source>
</evidence>
<comment type="caution">
    <text evidence="1">The sequence shown here is derived from an EMBL/GenBank/DDBJ whole genome shotgun (WGS) entry which is preliminary data.</text>
</comment>
<proteinExistence type="predicted"/>
<gene>
    <name evidence="1" type="ORF">MRB53_014225</name>
</gene>
<keyword evidence="2" id="KW-1185">Reference proteome</keyword>
<reference evidence="1 2" key="1">
    <citation type="journal article" date="2022" name="Hortic Res">
        <title>A haplotype resolved chromosomal level avocado genome allows analysis of novel avocado genes.</title>
        <authorList>
            <person name="Nath O."/>
            <person name="Fletcher S.J."/>
            <person name="Hayward A."/>
            <person name="Shaw L.M."/>
            <person name="Masouleh A.K."/>
            <person name="Furtado A."/>
            <person name="Henry R.J."/>
            <person name="Mitter N."/>
        </authorList>
    </citation>
    <scope>NUCLEOTIDE SEQUENCE [LARGE SCALE GENOMIC DNA]</scope>
    <source>
        <strain evidence="2">cv. Hass</strain>
    </source>
</reference>
<name>A0ACC2KA63_PERAE</name>
<protein>
    <submittedName>
        <fullName evidence="1">Uncharacterized protein</fullName>
    </submittedName>
</protein>
<dbReference type="Proteomes" id="UP001234297">
    <property type="component" value="Chromosome 4"/>
</dbReference>